<accession>A0A3P8TP10</accession>
<sequence>MLLQAGNDTYERDGTVLNNPAVTSDILETIADSIFSYTAYPTGLQILAVVEALVKKYPCLKEPATCFSGLYGWQQRLKYKSNYRSKLRKRDVPCPELEINSIKRKKPRDKNPAKNCMKPKRAEVNYLPPHPQGETTESLEKVRLELLEDFKKKNNDRVIFPKMAQTFSYRRLEVVTGSPAADDFKERWPALFTEAGIKEEFRRITTIPLEQTFMFNLDSCTPKLLSVLEKKGGAIGAKLRPILDKQRQDQTVEMKRGEVIGGLMLYLGEKEEELFLDCQADSFEDVWQHNIKIAVVGASYAEDPVDVSLILDGKEAVTGCGNTAKACTLLMGLIYSLNLAYPPTLHYTFEVFQKLFLDLDTIKLSPKVQTLKMKLLSKT</sequence>
<evidence type="ECO:0008006" key="4">
    <source>
        <dbReference type="Google" id="ProtNLM"/>
    </source>
</evidence>
<protein>
    <recommendedName>
        <fullName evidence="4">Sterile alpha motif domain-containing 3-like</fullName>
    </recommendedName>
</protein>
<feature type="region of interest" description="Disordered" evidence="1">
    <location>
        <begin position="104"/>
        <end position="136"/>
    </location>
</feature>
<dbReference type="AlphaFoldDB" id="A0A3P8TP10"/>
<dbReference type="PANTHER" id="PTHR31025:SF25">
    <property type="entry name" value="ZINC FINGER (C2H2)-60"/>
    <property type="match status" value="1"/>
</dbReference>
<dbReference type="Ensembl" id="ENSAPET00000025727.1">
    <property type="protein sequence ID" value="ENSAPEP00000025073.1"/>
    <property type="gene ID" value="ENSAPEG00000017836.1"/>
</dbReference>
<keyword evidence="3" id="KW-1185">Reference proteome</keyword>
<organism evidence="2 3">
    <name type="scientific">Amphiprion percula</name>
    <name type="common">Orange clownfish</name>
    <name type="synonym">Lutjanus percula</name>
    <dbReference type="NCBI Taxonomy" id="161767"/>
    <lineage>
        <taxon>Eukaryota</taxon>
        <taxon>Metazoa</taxon>
        <taxon>Chordata</taxon>
        <taxon>Craniata</taxon>
        <taxon>Vertebrata</taxon>
        <taxon>Euteleostomi</taxon>
        <taxon>Actinopterygii</taxon>
        <taxon>Neopterygii</taxon>
        <taxon>Teleostei</taxon>
        <taxon>Neoteleostei</taxon>
        <taxon>Acanthomorphata</taxon>
        <taxon>Ovalentaria</taxon>
        <taxon>Pomacentridae</taxon>
        <taxon>Amphiprion</taxon>
    </lineage>
</organism>
<dbReference type="PANTHER" id="PTHR31025">
    <property type="entry name" value="SI:CH211-196P9.1-RELATED"/>
    <property type="match status" value="1"/>
</dbReference>
<dbReference type="OMA" id="INTRRDC"/>
<dbReference type="GeneTree" id="ENSGT00950000182912"/>
<evidence type="ECO:0000313" key="3">
    <source>
        <dbReference type="Proteomes" id="UP000265080"/>
    </source>
</evidence>
<dbReference type="Proteomes" id="UP000265080">
    <property type="component" value="Chromosome 3"/>
</dbReference>
<evidence type="ECO:0000256" key="1">
    <source>
        <dbReference type="SAM" id="MobiDB-lite"/>
    </source>
</evidence>
<reference evidence="2" key="2">
    <citation type="submission" date="2025-08" db="UniProtKB">
        <authorList>
            <consortium name="Ensembl"/>
        </authorList>
    </citation>
    <scope>IDENTIFICATION</scope>
</reference>
<name>A0A3P8TP10_AMPPE</name>
<evidence type="ECO:0000313" key="2">
    <source>
        <dbReference type="Ensembl" id="ENSAPEP00000025073.1"/>
    </source>
</evidence>
<reference evidence="2" key="3">
    <citation type="submission" date="2025-09" db="UniProtKB">
        <authorList>
            <consortium name="Ensembl"/>
        </authorList>
    </citation>
    <scope>IDENTIFICATION</scope>
</reference>
<reference evidence="2 3" key="1">
    <citation type="submission" date="2018-03" db="EMBL/GenBank/DDBJ databases">
        <title>Finding Nemo's genes: A chromosome-scale reference assembly of the genome of the orange clownfish Amphiprion percula.</title>
        <authorList>
            <person name="Lehmann R."/>
        </authorList>
    </citation>
    <scope>NUCLEOTIDE SEQUENCE</scope>
</reference>
<proteinExistence type="predicted"/>